<keyword evidence="1 6" id="KW-0285">Flavoprotein</keyword>
<accession>A0ABW4EXB4</accession>
<comment type="subunit">
    <text evidence="6">Homodimer.</text>
</comment>
<evidence type="ECO:0000256" key="5">
    <source>
        <dbReference type="ARBA" id="ARBA00048132"/>
    </source>
</evidence>
<dbReference type="PANTHER" id="PTHR48105">
    <property type="entry name" value="THIOREDOXIN REDUCTASE 1-RELATED-RELATED"/>
    <property type="match status" value="1"/>
</dbReference>
<feature type="binding site" evidence="6">
    <location>
        <position position="327"/>
    </location>
    <ligand>
        <name>FAD</name>
        <dbReference type="ChEBI" id="CHEBI:57692"/>
    </ligand>
</feature>
<keyword evidence="3 6" id="KW-0521">NADP</keyword>
<comment type="caution">
    <text evidence="6">Lacks conserved residue(s) required for the propagation of feature annotation.</text>
</comment>
<organism evidence="8 9">
    <name type="scientific">Pseudonocardia yunnanensis</name>
    <dbReference type="NCBI Taxonomy" id="58107"/>
    <lineage>
        <taxon>Bacteria</taxon>
        <taxon>Bacillati</taxon>
        <taxon>Actinomycetota</taxon>
        <taxon>Actinomycetes</taxon>
        <taxon>Pseudonocardiales</taxon>
        <taxon>Pseudonocardiaceae</taxon>
        <taxon>Pseudonocardia</taxon>
    </lineage>
</organism>
<comment type="catalytic activity">
    <reaction evidence="5">
        <text>[thioredoxin]-dithiol + NADP(+) = [thioredoxin]-disulfide + NADPH + H(+)</text>
        <dbReference type="Rhea" id="RHEA:20345"/>
        <dbReference type="Rhea" id="RHEA-COMP:10698"/>
        <dbReference type="Rhea" id="RHEA-COMP:10700"/>
        <dbReference type="ChEBI" id="CHEBI:15378"/>
        <dbReference type="ChEBI" id="CHEBI:29950"/>
        <dbReference type="ChEBI" id="CHEBI:50058"/>
        <dbReference type="ChEBI" id="CHEBI:57783"/>
        <dbReference type="ChEBI" id="CHEBI:58349"/>
        <dbReference type="EC" id="1.8.1.9"/>
    </reaction>
</comment>
<protein>
    <recommendedName>
        <fullName evidence="6">Ferredoxin--NADP reductase</fullName>
        <shortName evidence="6">FNR</shortName>
        <shortName evidence="6">Fd-NADP(+) reductase</shortName>
        <ecNumber evidence="6">1.18.1.2</ecNumber>
    </recommendedName>
</protein>
<dbReference type="PRINTS" id="PR00469">
    <property type="entry name" value="PNDRDTASEII"/>
</dbReference>
<comment type="cofactor">
    <cofactor evidence="6">
        <name>FAD</name>
        <dbReference type="ChEBI" id="CHEBI:57692"/>
    </cofactor>
    <text evidence="6">Binds 1 FAD per subunit.</text>
</comment>
<dbReference type="InterPro" id="IPR050097">
    <property type="entry name" value="Ferredoxin-NADP_redctase_2"/>
</dbReference>
<feature type="binding site" evidence="6">
    <location>
        <position position="35"/>
    </location>
    <ligand>
        <name>FAD</name>
        <dbReference type="ChEBI" id="CHEBI:57692"/>
    </ligand>
</feature>
<evidence type="ECO:0000313" key="8">
    <source>
        <dbReference type="EMBL" id="MFD1519167.1"/>
    </source>
</evidence>
<dbReference type="InterPro" id="IPR023753">
    <property type="entry name" value="FAD/NAD-binding_dom"/>
</dbReference>
<dbReference type="Gene3D" id="3.50.50.60">
    <property type="entry name" value="FAD/NAD(P)-binding domain"/>
    <property type="match status" value="2"/>
</dbReference>
<gene>
    <name evidence="8" type="ORF">ACFSJD_16855</name>
</gene>
<dbReference type="PRINTS" id="PR00368">
    <property type="entry name" value="FADPNR"/>
</dbReference>
<dbReference type="EC" id="1.18.1.2" evidence="6"/>
<dbReference type="SUPFAM" id="SSF51905">
    <property type="entry name" value="FAD/NAD(P)-binding domain"/>
    <property type="match status" value="1"/>
</dbReference>
<keyword evidence="9" id="KW-1185">Reference proteome</keyword>
<comment type="catalytic activity">
    <reaction evidence="6">
        <text>2 reduced [2Fe-2S]-[ferredoxin] + NADP(+) + H(+) = 2 oxidized [2Fe-2S]-[ferredoxin] + NADPH</text>
        <dbReference type="Rhea" id="RHEA:20125"/>
        <dbReference type="Rhea" id="RHEA-COMP:10000"/>
        <dbReference type="Rhea" id="RHEA-COMP:10001"/>
        <dbReference type="ChEBI" id="CHEBI:15378"/>
        <dbReference type="ChEBI" id="CHEBI:33737"/>
        <dbReference type="ChEBI" id="CHEBI:33738"/>
        <dbReference type="ChEBI" id="CHEBI:57783"/>
        <dbReference type="ChEBI" id="CHEBI:58349"/>
        <dbReference type="EC" id="1.18.1.2"/>
    </reaction>
</comment>
<reference evidence="9" key="1">
    <citation type="journal article" date="2019" name="Int. J. Syst. Evol. Microbiol.">
        <title>The Global Catalogue of Microorganisms (GCM) 10K type strain sequencing project: providing services to taxonomists for standard genome sequencing and annotation.</title>
        <authorList>
            <consortium name="The Broad Institute Genomics Platform"/>
            <consortium name="The Broad Institute Genome Sequencing Center for Infectious Disease"/>
            <person name="Wu L."/>
            <person name="Ma J."/>
        </authorList>
    </citation>
    <scope>NUCLEOTIDE SEQUENCE [LARGE SCALE GENOMIC DNA]</scope>
    <source>
        <strain evidence="9">CCM 7043</strain>
    </source>
</reference>
<comment type="caution">
    <text evidence="8">The sequence shown here is derived from an EMBL/GenBank/DDBJ whole genome shotgun (WGS) entry which is preliminary data.</text>
</comment>
<dbReference type="EMBL" id="JBHUCO010000015">
    <property type="protein sequence ID" value="MFD1519167.1"/>
    <property type="molecule type" value="Genomic_DNA"/>
</dbReference>
<dbReference type="InterPro" id="IPR022890">
    <property type="entry name" value="Fd--NADP_Rdtase_type_2"/>
</dbReference>
<dbReference type="HAMAP" id="MF_01685">
    <property type="entry name" value="FENR2"/>
    <property type="match status" value="1"/>
</dbReference>
<feature type="binding site" evidence="6">
    <location>
        <position position="43"/>
    </location>
    <ligand>
        <name>FAD</name>
        <dbReference type="ChEBI" id="CHEBI:57692"/>
    </ligand>
</feature>
<feature type="binding site" evidence="6">
    <location>
        <position position="48"/>
    </location>
    <ligand>
        <name>FAD</name>
        <dbReference type="ChEBI" id="CHEBI:57692"/>
    </ligand>
</feature>
<evidence type="ECO:0000256" key="3">
    <source>
        <dbReference type="ARBA" id="ARBA00022857"/>
    </source>
</evidence>
<feature type="domain" description="FAD/NAD(P)-binding" evidence="7">
    <location>
        <begin position="7"/>
        <end position="298"/>
    </location>
</feature>
<dbReference type="Proteomes" id="UP001597114">
    <property type="component" value="Unassembled WGS sequence"/>
</dbReference>
<evidence type="ECO:0000313" key="9">
    <source>
        <dbReference type="Proteomes" id="UP001597114"/>
    </source>
</evidence>
<evidence type="ECO:0000256" key="2">
    <source>
        <dbReference type="ARBA" id="ARBA00022827"/>
    </source>
</evidence>
<feature type="binding site" evidence="6">
    <location>
        <position position="286"/>
    </location>
    <ligand>
        <name>FAD</name>
        <dbReference type="ChEBI" id="CHEBI:57692"/>
    </ligand>
</feature>
<comment type="similarity">
    <text evidence="6">Belongs to the ferredoxin--NADP reductase type 2 family.</text>
</comment>
<name>A0ABW4EXB4_9PSEU</name>
<keyword evidence="4 6" id="KW-0560">Oxidoreductase</keyword>
<sequence length="337" mass="35197">MTSVEIDVLVVGAGPAGLFAAYYAGFRGLRVAVVDSLSEPGGQISAMYPEKMIFDVAGFPSVKGRELVGNLVAQAAPFDPVYLLGQPAQRLETVGTPGAGGGFLVSNDTGLSVHAKAVIITGGIGKFEPRPLAAARDFGGRGISYFVRDPTEYAGTDVVIVGGGDSAFDWADTLHGSARSVTLVHRRRAFRAHPATVDRARTAGIDIVVEAEVTGLHGVDRVEAVDIRSGEFGERTIPCQKVIAALGFTANLGPLLEWGIDVKNRRHIPVDSAMQTNVAGVFSAGDINDYPGKVRLIAVGFGEAATAVNNAAHFIDPSRPVFPGHSTDAAPEPVAAR</sequence>
<evidence type="ECO:0000256" key="6">
    <source>
        <dbReference type="HAMAP-Rule" id="MF_01685"/>
    </source>
</evidence>
<evidence type="ECO:0000256" key="1">
    <source>
        <dbReference type="ARBA" id="ARBA00022630"/>
    </source>
</evidence>
<dbReference type="InterPro" id="IPR036188">
    <property type="entry name" value="FAD/NAD-bd_sf"/>
</dbReference>
<evidence type="ECO:0000256" key="4">
    <source>
        <dbReference type="ARBA" id="ARBA00023002"/>
    </source>
</evidence>
<dbReference type="Pfam" id="PF07992">
    <property type="entry name" value="Pyr_redox_2"/>
    <property type="match status" value="1"/>
</dbReference>
<keyword evidence="2 6" id="KW-0274">FAD</keyword>
<feature type="binding site" evidence="6">
    <location>
        <position position="127"/>
    </location>
    <ligand>
        <name>FAD</name>
        <dbReference type="ChEBI" id="CHEBI:57692"/>
    </ligand>
</feature>
<dbReference type="RefSeq" id="WP_344718700.1">
    <property type="nucleotide sequence ID" value="NZ_BAAAUS010000001.1"/>
</dbReference>
<proteinExistence type="inferred from homology"/>
<feature type="binding site" evidence="6">
    <location>
        <position position="88"/>
    </location>
    <ligand>
        <name>FAD</name>
        <dbReference type="ChEBI" id="CHEBI:57692"/>
    </ligand>
</feature>
<evidence type="ECO:0000259" key="7">
    <source>
        <dbReference type="Pfam" id="PF07992"/>
    </source>
</evidence>